<keyword evidence="2" id="KW-1185">Reference proteome</keyword>
<organism evidence="1 2">
    <name type="scientific">Ceratopteris richardii</name>
    <name type="common">Triangle waterfern</name>
    <dbReference type="NCBI Taxonomy" id="49495"/>
    <lineage>
        <taxon>Eukaryota</taxon>
        <taxon>Viridiplantae</taxon>
        <taxon>Streptophyta</taxon>
        <taxon>Embryophyta</taxon>
        <taxon>Tracheophyta</taxon>
        <taxon>Polypodiopsida</taxon>
        <taxon>Polypodiidae</taxon>
        <taxon>Polypodiales</taxon>
        <taxon>Pteridineae</taxon>
        <taxon>Pteridaceae</taxon>
        <taxon>Parkerioideae</taxon>
        <taxon>Ceratopteris</taxon>
    </lineage>
</organism>
<name>A0A8T2REW9_CERRI</name>
<reference evidence="1 2" key="1">
    <citation type="submission" date="2021-08" db="EMBL/GenBank/DDBJ databases">
        <title>WGS assembly of Ceratopteris richardii.</title>
        <authorList>
            <person name="Marchant D.B."/>
            <person name="Chen G."/>
            <person name="Jenkins J."/>
            <person name="Shu S."/>
            <person name="Leebens-Mack J."/>
            <person name="Grimwood J."/>
            <person name="Schmutz J."/>
            <person name="Soltis P."/>
            <person name="Soltis D."/>
            <person name="Chen Z.-H."/>
        </authorList>
    </citation>
    <scope>NUCLEOTIDE SEQUENCE [LARGE SCALE GENOMIC DNA]</scope>
    <source>
        <strain evidence="1">Whitten #5841</strain>
        <tissue evidence="1">Leaf</tissue>
    </source>
</reference>
<protein>
    <submittedName>
        <fullName evidence="1">Uncharacterized protein</fullName>
    </submittedName>
</protein>
<proteinExistence type="predicted"/>
<dbReference type="EMBL" id="CM035432">
    <property type="protein sequence ID" value="KAH7294451.1"/>
    <property type="molecule type" value="Genomic_DNA"/>
</dbReference>
<dbReference type="AlphaFoldDB" id="A0A8T2REW9"/>
<comment type="caution">
    <text evidence="1">The sequence shown here is derived from an EMBL/GenBank/DDBJ whole genome shotgun (WGS) entry which is preliminary data.</text>
</comment>
<gene>
    <name evidence="1" type="ORF">KP509_27G001300</name>
</gene>
<evidence type="ECO:0000313" key="2">
    <source>
        <dbReference type="Proteomes" id="UP000825935"/>
    </source>
</evidence>
<accession>A0A8T2REW9</accession>
<sequence length="291" mass="32115">MHATPPPLSLCLSYQVCNFCVYWLLSPAFGLENHELKSISTPSLRGSIDRFISSLRASCIKGPELPSWSLRATTTHLYDPLSLSLSARVTILQRPDIATNHSFSGEDVNKIFFLLSLSCALRAWQPWEGGREIKISLSRPVHHAQCTTQPWPVSLCLLRERDTQQTSLSADLFGAQQQGNLYFSLSLSITHAWSLSGVSSRTLVSAALSRTVGRQSLCAATEIFAARHRHTFLLSLCAATDISLLSHTDLVTMAQAVGQQHNQNNRTSNNMFMPEGKPKSESINIYACLAL</sequence>
<evidence type="ECO:0000313" key="1">
    <source>
        <dbReference type="EMBL" id="KAH7294451.1"/>
    </source>
</evidence>
<dbReference type="Proteomes" id="UP000825935">
    <property type="component" value="Chromosome 27"/>
</dbReference>